<dbReference type="GO" id="GO:0046872">
    <property type="term" value="F:metal ion binding"/>
    <property type="evidence" value="ECO:0007669"/>
    <property type="project" value="UniProtKB-KW"/>
</dbReference>
<sequence length="725" mass="82331">MLMIGSGIACLLVGVIIGCFFYHRTELPMSHVIHQQMMEQSLQRIMYDLNKENMRAHLKVYTSKQRLSGTEDVKELVRLISQQWRDNGLDKVMVTPYDVLLSFPNISNPNKVEILGTNGNIIFSAASKEKPLDESGELADIIPLYSAYAPAGIAEGDLVYVNYGRIEDFQYLKYNLSIDLTNKIIIARYGKLYRGDKVLNAQHFNCSGIILYRDPANSNLGEMEDTYPNSWWMPDTGVQRGSIGSDADFLTPLYPAKDYAHRLDMNEVVNIKIPCQPISYGDALHFLRELGGVDAPEDWQGKLPIRYKIGPGFSNKSIKVRLTVNNYLKVETVENVIGIISGNVEPDRYVLLGNHHDAWAFGAIDPLSGTAALTEITRVIGKMKQEGIRPRRTIIFCTWGGEEFGLLGSTEWVEEYMKVLYERAVAYINVDYAVDYIDTLVAGTSPLLHDPLYQAAKMVPNPDPTSSYKTLYDVWNKVNPGNGTGEPSVYYSLGSGSDMATFYQRAGVPSIDMWYTFDHKRWDLLSFPLYHSAYETFHMYETFIDPSFNYTLGMARLWGVMSWKIADETVFSFDVRRYAKAISDFLESLKTKYGTEWKKHNINIAALESASMNLTTAAQKFHEHVQTIDRENSLAVRMANDKMIQLERAFIDPEGLPERPFYKHVIFAPSKFDSYKDNTFPGIVDTMYEIQYNSASIWDQLKQQVYVSTYTIQSAANTLDPVGFQ</sequence>
<accession>A0AAE0S5I9</accession>
<keyword evidence="6" id="KW-0812">Transmembrane</keyword>
<reference evidence="20" key="1">
    <citation type="journal article" date="2021" name="Genome Biol. Evol.">
        <title>A High-Quality Reference Genome for a Parasitic Bivalve with Doubly Uniparental Inheritance (Bivalvia: Unionida).</title>
        <authorList>
            <person name="Smith C.H."/>
        </authorList>
    </citation>
    <scope>NUCLEOTIDE SEQUENCE</scope>
    <source>
        <strain evidence="20">CHS0354</strain>
    </source>
</reference>
<dbReference type="CDD" id="cd08022">
    <property type="entry name" value="M28_PSMA_like"/>
    <property type="match status" value="1"/>
</dbReference>
<dbReference type="Proteomes" id="UP001195483">
    <property type="component" value="Unassembled WGS sequence"/>
</dbReference>
<dbReference type="PANTHER" id="PTHR10404">
    <property type="entry name" value="N-ACETYLATED-ALPHA-LINKED ACIDIC DIPEPTIDASE"/>
    <property type="match status" value="1"/>
</dbReference>
<dbReference type="Pfam" id="PF04389">
    <property type="entry name" value="Peptidase_M28"/>
    <property type="match status" value="1"/>
</dbReference>
<dbReference type="Gene3D" id="3.40.630.10">
    <property type="entry name" value="Zn peptidases"/>
    <property type="match status" value="1"/>
</dbReference>
<dbReference type="Gene3D" id="3.50.30.30">
    <property type="match status" value="1"/>
</dbReference>
<dbReference type="FunFam" id="3.40.630.10:FF:000009">
    <property type="entry name" value="N-acetylated-alpha-linked acidic dipeptidase 2"/>
    <property type="match status" value="1"/>
</dbReference>
<evidence type="ECO:0000313" key="21">
    <source>
        <dbReference type="Proteomes" id="UP001195483"/>
    </source>
</evidence>
<evidence type="ECO:0000256" key="3">
    <source>
        <dbReference type="ARBA" id="ARBA00005634"/>
    </source>
</evidence>
<keyword evidence="14" id="KW-0325">Glycoprotein</keyword>
<evidence type="ECO:0000256" key="6">
    <source>
        <dbReference type="ARBA" id="ARBA00022692"/>
    </source>
</evidence>
<protein>
    <recommendedName>
        <fullName evidence="16">glutamate carboxypeptidase II</fullName>
        <ecNumber evidence="16">3.4.17.21</ecNumber>
    </recommendedName>
</protein>
<evidence type="ECO:0000256" key="14">
    <source>
        <dbReference type="ARBA" id="ARBA00023180"/>
    </source>
</evidence>
<evidence type="ECO:0000313" key="20">
    <source>
        <dbReference type="EMBL" id="KAK3585559.1"/>
    </source>
</evidence>
<dbReference type="InterPro" id="IPR007484">
    <property type="entry name" value="Peptidase_M28"/>
</dbReference>
<name>A0AAE0S5I9_9BIVA</name>
<evidence type="ECO:0000256" key="1">
    <source>
        <dbReference type="ARBA" id="ARBA00001947"/>
    </source>
</evidence>
<keyword evidence="7" id="KW-0479">Metal-binding</keyword>
<evidence type="ECO:0000259" key="18">
    <source>
        <dbReference type="Pfam" id="PF04253"/>
    </source>
</evidence>
<evidence type="ECO:0000256" key="4">
    <source>
        <dbReference type="ARBA" id="ARBA00022645"/>
    </source>
</evidence>
<dbReference type="AlphaFoldDB" id="A0AAE0S5I9"/>
<dbReference type="InterPro" id="IPR007365">
    <property type="entry name" value="TFR-like_dimer_dom"/>
</dbReference>
<keyword evidence="5" id="KW-0645">Protease</keyword>
<dbReference type="InterPro" id="IPR046450">
    <property type="entry name" value="PA_dom_sf"/>
</dbReference>
<organism evidence="20 21">
    <name type="scientific">Potamilus streckersoni</name>
    <dbReference type="NCBI Taxonomy" id="2493646"/>
    <lineage>
        <taxon>Eukaryota</taxon>
        <taxon>Metazoa</taxon>
        <taxon>Spiralia</taxon>
        <taxon>Lophotrochozoa</taxon>
        <taxon>Mollusca</taxon>
        <taxon>Bivalvia</taxon>
        <taxon>Autobranchia</taxon>
        <taxon>Heteroconchia</taxon>
        <taxon>Palaeoheterodonta</taxon>
        <taxon>Unionida</taxon>
        <taxon>Unionoidea</taxon>
        <taxon>Unionidae</taxon>
        <taxon>Ambleminae</taxon>
        <taxon>Lampsilini</taxon>
        <taxon>Potamilus</taxon>
    </lineage>
</organism>
<dbReference type="InterPro" id="IPR039373">
    <property type="entry name" value="Peptidase_M28B"/>
</dbReference>
<evidence type="ECO:0000256" key="11">
    <source>
        <dbReference type="ARBA" id="ARBA00022989"/>
    </source>
</evidence>
<reference evidence="20" key="2">
    <citation type="journal article" date="2021" name="Genome Biol. Evol.">
        <title>Developing a high-quality reference genome for a parasitic bivalve with doubly uniparental inheritance (Bivalvia: Unionida).</title>
        <authorList>
            <person name="Smith C.H."/>
        </authorList>
    </citation>
    <scope>NUCLEOTIDE SEQUENCE</scope>
    <source>
        <strain evidence="20">CHS0354</strain>
        <tissue evidence="20">Mantle</tissue>
    </source>
</reference>
<evidence type="ECO:0000259" key="19">
    <source>
        <dbReference type="Pfam" id="PF04389"/>
    </source>
</evidence>
<evidence type="ECO:0000256" key="10">
    <source>
        <dbReference type="ARBA" id="ARBA00022968"/>
    </source>
</evidence>
<dbReference type="GO" id="GO:0006508">
    <property type="term" value="P:proteolysis"/>
    <property type="evidence" value="ECO:0007669"/>
    <property type="project" value="UniProtKB-KW"/>
</dbReference>
<evidence type="ECO:0000256" key="16">
    <source>
        <dbReference type="ARBA" id="ARBA00066561"/>
    </source>
</evidence>
<proteinExistence type="inferred from homology"/>
<dbReference type="SUPFAM" id="SSF47672">
    <property type="entry name" value="Transferrin receptor-like dimerisation domain"/>
    <property type="match status" value="1"/>
</dbReference>
<reference evidence="20" key="3">
    <citation type="submission" date="2023-05" db="EMBL/GenBank/DDBJ databases">
        <authorList>
            <person name="Smith C.H."/>
        </authorList>
    </citation>
    <scope>NUCLEOTIDE SEQUENCE</scope>
    <source>
        <strain evidence="20">CHS0354</strain>
        <tissue evidence="20">Mantle</tissue>
    </source>
</reference>
<keyword evidence="9" id="KW-0862">Zinc</keyword>
<dbReference type="SUPFAM" id="SSF52025">
    <property type="entry name" value="PA domain"/>
    <property type="match status" value="1"/>
</dbReference>
<evidence type="ECO:0000256" key="9">
    <source>
        <dbReference type="ARBA" id="ARBA00022833"/>
    </source>
</evidence>
<evidence type="ECO:0000256" key="15">
    <source>
        <dbReference type="ARBA" id="ARBA00052003"/>
    </source>
</evidence>
<dbReference type="SUPFAM" id="SSF53187">
    <property type="entry name" value="Zn-dependent exopeptidases"/>
    <property type="match status" value="1"/>
</dbReference>
<feature type="domain" description="Peptidase M28" evidence="19">
    <location>
        <begin position="335"/>
        <end position="522"/>
    </location>
</feature>
<feature type="domain" description="PA" evidence="17">
    <location>
        <begin position="155"/>
        <end position="241"/>
    </location>
</feature>
<dbReference type="Pfam" id="PF04253">
    <property type="entry name" value="TFR_dimer"/>
    <property type="match status" value="1"/>
</dbReference>
<evidence type="ECO:0000259" key="17">
    <source>
        <dbReference type="Pfam" id="PF02225"/>
    </source>
</evidence>
<keyword evidence="12" id="KW-0482">Metalloprotease</keyword>
<feature type="domain" description="Transferrin receptor-like dimerisation" evidence="18">
    <location>
        <begin position="603"/>
        <end position="719"/>
    </location>
</feature>
<dbReference type="FunFam" id="1.20.930.40:FF:000001">
    <property type="entry name" value="N-acetylated-alpha-linked acidic dipeptidase 2"/>
    <property type="match status" value="1"/>
</dbReference>
<evidence type="ECO:0000256" key="8">
    <source>
        <dbReference type="ARBA" id="ARBA00022801"/>
    </source>
</evidence>
<dbReference type="InterPro" id="IPR036757">
    <property type="entry name" value="TFR-like_dimer_dom_sf"/>
</dbReference>
<comment type="similarity">
    <text evidence="3">Belongs to the peptidase M28 family. M28B subfamily.</text>
</comment>
<dbReference type="PANTHER" id="PTHR10404:SF77">
    <property type="entry name" value="GLUTAMATE CARBOXYPEPTIDASE 2 HOMOLOG"/>
    <property type="match status" value="1"/>
</dbReference>
<dbReference type="GO" id="GO:0004181">
    <property type="term" value="F:metallocarboxypeptidase activity"/>
    <property type="evidence" value="ECO:0007669"/>
    <property type="project" value="UniProtKB-EC"/>
</dbReference>
<keyword evidence="4" id="KW-0121">Carboxypeptidase</keyword>
<dbReference type="GO" id="GO:0016020">
    <property type="term" value="C:membrane"/>
    <property type="evidence" value="ECO:0007669"/>
    <property type="project" value="UniProtKB-SubCell"/>
</dbReference>
<comment type="cofactor">
    <cofactor evidence="1">
        <name>Zn(2+)</name>
        <dbReference type="ChEBI" id="CHEBI:29105"/>
    </cofactor>
</comment>
<gene>
    <name evidence="20" type="ORF">CHS0354_022969</name>
</gene>
<comment type="caution">
    <text evidence="20">The sequence shown here is derived from an EMBL/GenBank/DDBJ whole genome shotgun (WGS) entry which is preliminary data.</text>
</comment>
<dbReference type="Pfam" id="PF02225">
    <property type="entry name" value="PA"/>
    <property type="match status" value="1"/>
</dbReference>
<dbReference type="InterPro" id="IPR003137">
    <property type="entry name" value="PA_domain"/>
</dbReference>
<dbReference type="CDD" id="cd02121">
    <property type="entry name" value="PA_GCPII_like"/>
    <property type="match status" value="1"/>
</dbReference>
<dbReference type="EMBL" id="JAEAOA010001386">
    <property type="protein sequence ID" value="KAK3585559.1"/>
    <property type="molecule type" value="Genomic_DNA"/>
</dbReference>
<evidence type="ECO:0000256" key="7">
    <source>
        <dbReference type="ARBA" id="ARBA00022723"/>
    </source>
</evidence>
<keyword evidence="8" id="KW-0378">Hydrolase</keyword>
<comment type="catalytic activity">
    <reaction evidence="15">
        <text>Release of an unsubstituted, C-terminal glutamyl residue, typically from Ac-Asp-Glu or folylpoly-gamma-glutamates.</text>
        <dbReference type="EC" id="3.4.17.21"/>
    </reaction>
</comment>
<keyword evidence="21" id="KW-1185">Reference proteome</keyword>
<evidence type="ECO:0000256" key="12">
    <source>
        <dbReference type="ARBA" id="ARBA00023049"/>
    </source>
</evidence>
<evidence type="ECO:0000256" key="5">
    <source>
        <dbReference type="ARBA" id="ARBA00022670"/>
    </source>
</evidence>
<evidence type="ECO:0000256" key="13">
    <source>
        <dbReference type="ARBA" id="ARBA00023136"/>
    </source>
</evidence>
<evidence type="ECO:0000256" key="2">
    <source>
        <dbReference type="ARBA" id="ARBA00004606"/>
    </source>
</evidence>
<dbReference type="Gene3D" id="1.20.930.40">
    <property type="entry name" value="Transferrin receptor-like, dimerisation domain"/>
    <property type="match status" value="1"/>
</dbReference>
<keyword evidence="13" id="KW-0472">Membrane</keyword>
<dbReference type="EC" id="3.4.17.21" evidence="16"/>
<keyword evidence="11" id="KW-1133">Transmembrane helix</keyword>
<dbReference type="FunFam" id="3.50.30.30:FF:000045">
    <property type="entry name" value="Predicted protein"/>
    <property type="match status" value="1"/>
</dbReference>
<keyword evidence="10" id="KW-0735">Signal-anchor</keyword>
<comment type="subcellular location">
    <subcellularLocation>
        <location evidence="2">Membrane</location>
        <topology evidence="2">Single-pass type II membrane protein</topology>
    </subcellularLocation>
</comment>